<dbReference type="Gene3D" id="3.30.420.280">
    <property type="match status" value="1"/>
</dbReference>
<dbReference type="EMBL" id="DVND01000143">
    <property type="protein sequence ID" value="HIU48798.1"/>
    <property type="molecule type" value="Genomic_DNA"/>
</dbReference>
<dbReference type="Proteomes" id="UP000824111">
    <property type="component" value="Unassembled WGS sequence"/>
</dbReference>
<dbReference type="InterPro" id="IPR027417">
    <property type="entry name" value="P-loop_NTPase"/>
</dbReference>
<reference evidence="1" key="1">
    <citation type="submission" date="2020-10" db="EMBL/GenBank/DDBJ databases">
        <authorList>
            <person name="Gilroy R."/>
        </authorList>
    </citation>
    <scope>NUCLEOTIDE SEQUENCE</scope>
    <source>
        <strain evidence="1">ChiSjej4B22-9803</strain>
    </source>
</reference>
<dbReference type="Pfam" id="PF03237">
    <property type="entry name" value="Terminase_6N"/>
    <property type="match status" value="1"/>
</dbReference>
<evidence type="ECO:0000313" key="1">
    <source>
        <dbReference type="EMBL" id="HIU48798.1"/>
    </source>
</evidence>
<reference evidence="1" key="2">
    <citation type="journal article" date="2021" name="PeerJ">
        <title>Extensive microbial diversity within the chicken gut microbiome revealed by metagenomics and culture.</title>
        <authorList>
            <person name="Gilroy R."/>
            <person name="Ravi A."/>
            <person name="Getino M."/>
            <person name="Pursley I."/>
            <person name="Horton D.L."/>
            <person name="Alikhan N.F."/>
            <person name="Baker D."/>
            <person name="Gharbi K."/>
            <person name="Hall N."/>
            <person name="Watson M."/>
            <person name="Adriaenssens E.M."/>
            <person name="Foster-Nyarko E."/>
            <person name="Jarju S."/>
            <person name="Secka A."/>
            <person name="Antonio M."/>
            <person name="Oren A."/>
            <person name="Chaudhuri R.R."/>
            <person name="La Ragione R."/>
            <person name="Hildebrand F."/>
            <person name="Pallen M.J."/>
        </authorList>
    </citation>
    <scope>NUCLEOTIDE SEQUENCE</scope>
    <source>
        <strain evidence="1">ChiSjej4B22-9803</strain>
    </source>
</reference>
<name>A0A9D1LVE2_9FIRM</name>
<sequence>MERPEYEVLYGGAAGGGKSDALVIEALRQVEIPNYKAIIFRKTFPQCRELIGKSLLYYKGCYPRAKYNASNHCWTFPSGAKIYFGSLPNRNSMYNFQGHEYDFIAFDELTHFTYEEYKYLLSRNRPSGGGTRVYTRSTCNPGGIGHGWVKERFITPAPPMTEIWEEAKVLGETRRRARMFVPSSVFDNPALLKNDPNYVTNLALLPEAQKKALLYGDWDSFEGQVFSEWKNDPAHYQDRRFTHVCAPFGIPGNWRIYRGLDWGYAKPYSVGWYAVDTEGVIYRIRELYGCTGEPNVGVKEEPAQVAARIREIEETDPNIRGKHVTGIADPAIFASDKGESIAGMMERGGVFFEKGDHTRIAGKMQFHYRFAFNELGFCRFYTFSTCRNFIRTIPALVYDAVNVEDVDSAGEDHIYDECRYVLMENPVAPLANTKVVRQWNPLEKPQGTAVFGIDF</sequence>
<dbReference type="Gene3D" id="3.40.50.300">
    <property type="entry name" value="P-loop containing nucleotide triphosphate hydrolases"/>
    <property type="match status" value="1"/>
</dbReference>
<comment type="caution">
    <text evidence="1">The sequence shown here is derived from an EMBL/GenBank/DDBJ whole genome shotgun (WGS) entry which is preliminary data.</text>
</comment>
<gene>
    <name evidence="1" type="ORF">IAB04_05495</name>
</gene>
<accession>A0A9D1LVE2</accession>
<proteinExistence type="predicted"/>
<evidence type="ECO:0000313" key="2">
    <source>
        <dbReference type="Proteomes" id="UP000824111"/>
    </source>
</evidence>
<organism evidence="1 2">
    <name type="scientific">Candidatus Avimonoglobus intestinipullorum</name>
    <dbReference type="NCBI Taxonomy" id="2840699"/>
    <lineage>
        <taxon>Bacteria</taxon>
        <taxon>Bacillati</taxon>
        <taxon>Bacillota</taxon>
        <taxon>Clostridia</taxon>
        <taxon>Eubacteriales</taxon>
        <taxon>Candidatus Avimonoglobus</taxon>
    </lineage>
</organism>
<protein>
    <submittedName>
        <fullName evidence="1">Terminase-like family protein</fullName>
    </submittedName>
</protein>
<dbReference type="AlphaFoldDB" id="A0A9D1LVE2"/>